<dbReference type="PANTHER" id="PTHR24031">
    <property type="entry name" value="RNA HELICASE"/>
    <property type="match status" value="1"/>
</dbReference>
<dbReference type="PROSITE" id="PS51192">
    <property type="entry name" value="HELICASE_ATP_BIND_1"/>
    <property type="match status" value="1"/>
</dbReference>
<evidence type="ECO:0000259" key="8">
    <source>
        <dbReference type="PROSITE" id="PS51194"/>
    </source>
</evidence>
<feature type="compositionally biased region" description="Basic and acidic residues" evidence="6">
    <location>
        <begin position="636"/>
        <end position="648"/>
    </location>
</feature>
<evidence type="ECO:0000256" key="2">
    <source>
        <dbReference type="ARBA" id="ARBA00022801"/>
    </source>
</evidence>
<dbReference type="PROSITE" id="PS51194">
    <property type="entry name" value="HELICASE_CTER"/>
    <property type="match status" value="1"/>
</dbReference>
<keyword evidence="4 5" id="KW-0694">RNA-binding</keyword>
<dbReference type="InterPro" id="IPR014001">
    <property type="entry name" value="Helicase_ATP-bd"/>
</dbReference>
<dbReference type="InterPro" id="IPR027417">
    <property type="entry name" value="P-loop_NTPase"/>
</dbReference>
<dbReference type="Gene3D" id="3.40.50.300">
    <property type="entry name" value="P-loop containing nucleotide triphosphate hydrolases"/>
    <property type="match status" value="2"/>
</dbReference>
<keyword evidence="3 5" id="KW-0067">ATP-binding</keyword>
<evidence type="ECO:0000313" key="10">
    <source>
        <dbReference type="Proteomes" id="UP000054477"/>
    </source>
</evidence>
<dbReference type="Pfam" id="PF00270">
    <property type="entry name" value="DEAD"/>
    <property type="match status" value="1"/>
</dbReference>
<dbReference type="SMART" id="SM00487">
    <property type="entry name" value="DEXDc"/>
    <property type="match status" value="1"/>
</dbReference>
<dbReference type="GO" id="GO:0005524">
    <property type="term" value="F:ATP binding"/>
    <property type="evidence" value="ECO:0007669"/>
    <property type="project" value="UniProtKB-UniRule"/>
</dbReference>
<dbReference type="CDD" id="cd18787">
    <property type="entry name" value="SF2_C_DEAD"/>
    <property type="match status" value="1"/>
</dbReference>
<dbReference type="HOGENOM" id="CLU_003041_26_6_1"/>
<dbReference type="STRING" id="1095629.A0A0C9Y9U5"/>
<keyword evidence="5" id="KW-0347">Helicase</keyword>
<keyword evidence="10" id="KW-1185">Reference proteome</keyword>
<dbReference type="SMART" id="SM00490">
    <property type="entry name" value="HELICc"/>
    <property type="match status" value="1"/>
</dbReference>
<dbReference type="Pfam" id="PF00271">
    <property type="entry name" value="Helicase_C"/>
    <property type="match status" value="1"/>
</dbReference>
<dbReference type="AlphaFoldDB" id="A0A0C9Y9U5"/>
<protein>
    <recommendedName>
        <fullName evidence="5">ATP-dependent RNA helicase</fullName>
        <ecNumber evidence="5">3.6.4.13</ecNumber>
    </recommendedName>
</protein>
<evidence type="ECO:0000259" key="7">
    <source>
        <dbReference type="PROSITE" id="PS51192"/>
    </source>
</evidence>
<feature type="region of interest" description="Disordered" evidence="6">
    <location>
        <begin position="619"/>
        <end position="781"/>
    </location>
</feature>
<dbReference type="SUPFAM" id="SSF52540">
    <property type="entry name" value="P-loop containing nucleoside triphosphate hydrolases"/>
    <property type="match status" value="1"/>
</dbReference>
<comment type="function">
    <text evidence="5">RNA helicase.</text>
</comment>
<dbReference type="EC" id="3.6.4.13" evidence="5"/>
<evidence type="ECO:0000256" key="6">
    <source>
        <dbReference type="SAM" id="MobiDB-lite"/>
    </source>
</evidence>
<organism evidence="9 10">
    <name type="scientific">Laccaria amethystina LaAM-08-1</name>
    <dbReference type="NCBI Taxonomy" id="1095629"/>
    <lineage>
        <taxon>Eukaryota</taxon>
        <taxon>Fungi</taxon>
        <taxon>Dikarya</taxon>
        <taxon>Basidiomycota</taxon>
        <taxon>Agaricomycotina</taxon>
        <taxon>Agaricomycetes</taxon>
        <taxon>Agaricomycetidae</taxon>
        <taxon>Agaricales</taxon>
        <taxon>Agaricineae</taxon>
        <taxon>Hydnangiaceae</taxon>
        <taxon>Laccaria</taxon>
    </lineage>
</organism>
<name>A0A0C9Y9U5_9AGAR</name>
<dbReference type="InterPro" id="IPR001650">
    <property type="entry name" value="Helicase_C-like"/>
</dbReference>
<evidence type="ECO:0000256" key="3">
    <source>
        <dbReference type="ARBA" id="ARBA00022840"/>
    </source>
</evidence>
<gene>
    <name evidence="9" type="ORF">K443DRAFT_675584</name>
</gene>
<keyword evidence="2 5" id="KW-0378">Hydrolase</keyword>
<dbReference type="OrthoDB" id="193716at2759"/>
<feature type="domain" description="Helicase C-terminal" evidence="8">
    <location>
        <begin position="352"/>
        <end position="517"/>
    </location>
</feature>
<feature type="domain" description="Helicase ATP-binding" evidence="7">
    <location>
        <begin position="118"/>
        <end position="324"/>
    </location>
</feature>
<dbReference type="GO" id="GO:0016787">
    <property type="term" value="F:hydrolase activity"/>
    <property type="evidence" value="ECO:0007669"/>
    <property type="project" value="UniProtKB-KW"/>
</dbReference>
<evidence type="ECO:0000256" key="4">
    <source>
        <dbReference type="ARBA" id="ARBA00022884"/>
    </source>
</evidence>
<dbReference type="InterPro" id="IPR011545">
    <property type="entry name" value="DEAD/DEAH_box_helicase_dom"/>
</dbReference>
<reference evidence="10" key="2">
    <citation type="submission" date="2015-01" db="EMBL/GenBank/DDBJ databases">
        <title>Evolutionary Origins and Diversification of the Mycorrhizal Mutualists.</title>
        <authorList>
            <consortium name="DOE Joint Genome Institute"/>
            <consortium name="Mycorrhizal Genomics Consortium"/>
            <person name="Kohler A."/>
            <person name="Kuo A."/>
            <person name="Nagy L.G."/>
            <person name="Floudas D."/>
            <person name="Copeland A."/>
            <person name="Barry K.W."/>
            <person name="Cichocki N."/>
            <person name="Veneault-Fourrey C."/>
            <person name="LaButti K."/>
            <person name="Lindquist E.A."/>
            <person name="Lipzen A."/>
            <person name="Lundell T."/>
            <person name="Morin E."/>
            <person name="Murat C."/>
            <person name="Riley R."/>
            <person name="Ohm R."/>
            <person name="Sun H."/>
            <person name="Tunlid A."/>
            <person name="Henrissat B."/>
            <person name="Grigoriev I.V."/>
            <person name="Hibbett D.S."/>
            <person name="Martin F."/>
        </authorList>
    </citation>
    <scope>NUCLEOTIDE SEQUENCE [LARGE SCALE GENOMIC DNA]</scope>
    <source>
        <strain evidence="10">LaAM-08-1</strain>
    </source>
</reference>
<evidence type="ECO:0000256" key="1">
    <source>
        <dbReference type="ARBA" id="ARBA00022741"/>
    </source>
</evidence>
<dbReference type="GO" id="GO:0003724">
    <property type="term" value="F:RNA helicase activity"/>
    <property type="evidence" value="ECO:0007669"/>
    <property type="project" value="UniProtKB-EC"/>
</dbReference>
<feature type="compositionally biased region" description="Basic and acidic residues" evidence="6">
    <location>
        <begin position="710"/>
        <end position="767"/>
    </location>
</feature>
<dbReference type="Proteomes" id="UP000054477">
    <property type="component" value="Unassembled WGS sequence"/>
</dbReference>
<evidence type="ECO:0000313" key="9">
    <source>
        <dbReference type="EMBL" id="KIK04803.1"/>
    </source>
</evidence>
<comment type="catalytic activity">
    <reaction evidence="5">
        <text>ATP + H2O = ADP + phosphate + H(+)</text>
        <dbReference type="Rhea" id="RHEA:13065"/>
        <dbReference type="ChEBI" id="CHEBI:15377"/>
        <dbReference type="ChEBI" id="CHEBI:15378"/>
        <dbReference type="ChEBI" id="CHEBI:30616"/>
        <dbReference type="ChEBI" id="CHEBI:43474"/>
        <dbReference type="ChEBI" id="CHEBI:456216"/>
        <dbReference type="EC" id="3.6.4.13"/>
    </reaction>
</comment>
<dbReference type="GO" id="GO:0003723">
    <property type="term" value="F:RNA binding"/>
    <property type="evidence" value="ECO:0007669"/>
    <property type="project" value="UniProtKB-UniRule"/>
</dbReference>
<proteinExistence type="inferred from homology"/>
<reference evidence="9 10" key="1">
    <citation type="submission" date="2014-04" db="EMBL/GenBank/DDBJ databases">
        <authorList>
            <consortium name="DOE Joint Genome Institute"/>
            <person name="Kuo A."/>
            <person name="Kohler A."/>
            <person name="Nagy L.G."/>
            <person name="Floudas D."/>
            <person name="Copeland A."/>
            <person name="Barry K.W."/>
            <person name="Cichocki N."/>
            <person name="Veneault-Fourrey C."/>
            <person name="LaButti K."/>
            <person name="Lindquist E.A."/>
            <person name="Lipzen A."/>
            <person name="Lundell T."/>
            <person name="Morin E."/>
            <person name="Murat C."/>
            <person name="Sun H."/>
            <person name="Tunlid A."/>
            <person name="Henrissat B."/>
            <person name="Grigoriev I.V."/>
            <person name="Hibbett D.S."/>
            <person name="Martin F."/>
            <person name="Nordberg H.P."/>
            <person name="Cantor M.N."/>
            <person name="Hua S.X."/>
        </authorList>
    </citation>
    <scope>NUCLEOTIDE SEQUENCE [LARGE SCALE GENOMIC DNA]</scope>
    <source>
        <strain evidence="9 10">LaAM-08-1</strain>
    </source>
</reference>
<dbReference type="EMBL" id="KN838566">
    <property type="protein sequence ID" value="KIK04803.1"/>
    <property type="molecule type" value="Genomic_DNA"/>
</dbReference>
<comment type="similarity">
    <text evidence="5">Belongs to the DEAD box helicase family.</text>
</comment>
<sequence>MVSPFWAQVARTCAFTHTRAVRSVPILRRSFVVLAPRNHAIHPRLSRSSSAAAAVASDAPDVAKQVNESPRLSELKGAVNDRTLQAITKGPFHHTHMSVVQAEVFPLLPQLAEPYSPDSRNAPPRDLLVKARTGTGKTMAFLVPAIEARLKSLEAHANKVVPDSGLPDSAKLRKEAIRAHATDTVGTLIISPTRELASQIATEAMKLTSHHLGFEVKLFVGGESKSGQLYNWRRGRRDIVVTTPGRMRDLLESEPSVSGPISRAEVLILDEADTLLEFGFRDDIEMIRDCLPPTPQRQTFLFSATLGANIREVARDSLAKNHLYINCVSEDTSPVHAHIPQYHTILPAPNQQISHILRTIAHDQLTHPGSSKVIVFLPTTKVTELFSDILREVGRDSLPARTRVYEIHSKRNMNQRSMTNKNFRADASGASVLVTSDVSARGVDYPGVTRVIQVGIPSSPEQYVHRVGRTGRAGATKGRGDLILLPWEMGYVSRTLSHIPLKPVTVAELTSQTKELAAKFDENPAAFFPSAPPVPIYSKKDRGRRDPVPVGPRSFNTPTAALVEEIDKTVSDLVMKLDEEQVIQAAVAMMGFYAGKVAELRTSKMTILEGIQAWAMEAGGASRPPHIPSSILAGDGSRRPPPRERFLKPEWGSSRGDGGFSRDRYGDRSAGGYGDRQRSGSNVRRPWEGRGSSAPRDRFDSLNQAPGAPTRRDEFAAPRRDFPRENYSRREGSSFGGSRREGGSSYQRDNRHEDRERGSGGGRREPYRQTGGRRGSRGGSW</sequence>
<keyword evidence="1 5" id="KW-0547">Nucleotide-binding</keyword>
<comment type="domain">
    <text evidence="5">The Q motif is unique to and characteristic of the DEAD box family of RNA helicases and controls ATP binding and hydrolysis.</text>
</comment>
<evidence type="ECO:0000256" key="5">
    <source>
        <dbReference type="RuleBase" id="RU365068"/>
    </source>
</evidence>
<accession>A0A0C9Y9U5</accession>